<dbReference type="AlphaFoldDB" id="Q4PN38"/>
<organism evidence="2">
    <name type="scientific">Ixodes scapularis</name>
    <name type="common">Black-legged tick</name>
    <name type="synonym">Deer tick</name>
    <dbReference type="NCBI Taxonomy" id="6945"/>
    <lineage>
        <taxon>Eukaryota</taxon>
        <taxon>Metazoa</taxon>
        <taxon>Ecdysozoa</taxon>
        <taxon>Arthropoda</taxon>
        <taxon>Chelicerata</taxon>
        <taxon>Arachnida</taxon>
        <taxon>Acari</taxon>
        <taxon>Parasitiformes</taxon>
        <taxon>Ixodida</taxon>
        <taxon>Ixodoidea</taxon>
        <taxon>Ixodidae</taxon>
        <taxon>Ixodinae</taxon>
        <taxon>Ixodes</taxon>
    </lineage>
</organism>
<protein>
    <submittedName>
        <fullName evidence="2">Putative secreted salivary protein</fullName>
    </submittedName>
</protein>
<keyword evidence="1" id="KW-0732">Signal</keyword>
<sequence length="62" mass="7104">MLHIFCWAYLRALCCTASARDVNLLSCLPARKCNVPEINGWISKVVCREFCCRVCCIYSRPC</sequence>
<reference evidence="2" key="2">
    <citation type="journal article" date="2006" name="Insect Biochem. Mol. Biol.">
        <title>An annotated catalog of salivary gland transcripts from Ixodes scapularis ticks.</title>
        <authorList>
            <person name="Ribeiro J.M."/>
            <person name="Alarcon-Chaidez F."/>
            <person name="Francischetti I.M."/>
            <person name="Mans B.J."/>
            <person name="Mather T.N."/>
            <person name="Valenzuela J.G."/>
            <person name="Wikel S.K."/>
        </authorList>
    </citation>
    <scope>NUCLEOTIDE SEQUENCE</scope>
    <source>
        <strain evidence="2">IS-6-12-J-cluster-394</strain>
        <tissue evidence="2">Salivary glands</tissue>
    </source>
</reference>
<evidence type="ECO:0000256" key="1">
    <source>
        <dbReference type="SAM" id="SignalP"/>
    </source>
</evidence>
<dbReference type="EMBL" id="DQ065935">
    <property type="protein sequence ID" value="AAY66572.1"/>
    <property type="molecule type" value="mRNA"/>
</dbReference>
<evidence type="ECO:0000313" key="2">
    <source>
        <dbReference type="EMBL" id="AAY66572.1"/>
    </source>
</evidence>
<accession>Q4PN38</accession>
<reference evidence="2" key="1">
    <citation type="submission" date="2005-05" db="EMBL/GenBank/DDBJ databases">
        <authorList>
            <person name="Tseng H.-P."/>
            <person name="Hseu T.-H."/>
            <person name="Buhler D.R."/>
            <person name="Wang W.-D."/>
            <person name="Tsai H.-L."/>
            <person name="Hu C.-H."/>
        </authorList>
    </citation>
    <scope>NUCLEOTIDE SEQUENCE</scope>
    <source>
        <strain evidence="2">IS-6-12-J-cluster-394</strain>
        <tissue evidence="2">Salivary glands</tissue>
    </source>
</reference>
<proteinExistence type="evidence at transcript level"/>
<feature type="signal peptide" evidence="1">
    <location>
        <begin position="1"/>
        <end position="19"/>
    </location>
</feature>
<name>Q4PN38_IXOSC</name>
<feature type="chain" id="PRO_5004241845" evidence="1">
    <location>
        <begin position="20"/>
        <end position="62"/>
    </location>
</feature>